<protein>
    <submittedName>
        <fullName evidence="1">Uncharacterized protein</fullName>
    </submittedName>
</protein>
<dbReference type="EMBL" id="CM056742">
    <property type="protein sequence ID" value="KAJ8675827.1"/>
    <property type="molecule type" value="Genomic_DNA"/>
</dbReference>
<name>A0ACC2NXI3_9HYME</name>
<gene>
    <name evidence="1" type="ORF">QAD02_011613</name>
</gene>
<evidence type="ECO:0000313" key="1">
    <source>
        <dbReference type="EMBL" id="KAJ8675827.1"/>
    </source>
</evidence>
<reference evidence="1" key="1">
    <citation type="submission" date="2023-04" db="EMBL/GenBank/DDBJ databases">
        <title>A chromosome-level genome assembly of the parasitoid wasp Eretmocerus hayati.</title>
        <authorList>
            <person name="Zhong Y."/>
            <person name="Liu S."/>
            <person name="Liu Y."/>
        </authorList>
    </citation>
    <scope>NUCLEOTIDE SEQUENCE</scope>
    <source>
        <strain evidence="1">ZJU_SS_LIU_2023</strain>
    </source>
</reference>
<proteinExistence type="predicted"/>
<comment type="caution">
    <text evidence="1">The sequence shown here is derived from an EMBL/GenBank/DDBJ whole genome shotgun (WGS) entry which is preliminary data.</text>
</comment>
<keyword evidence="2" id="KW-1185">Reference proteome</keyword>
<accession>A0ACC2NXI3</accession>
<organism evidence="1 2">
    <name type="scientific">Eretmocerus hayati</name>
    <dbReference type="NCBI Taxonomy" id="131215"/>
    <lineage>
        <taxon>Eukaryota</taxon>
        <taxon>Metazoa</taxon>
        <taxon>Ecdysozoa</taxon>
        <taxon>Arthropoda</taxon>
        <taxon>Hexapoda</taxon>
        <taxon>Insecta</taxon>
        <taxon>Pterygota</taxon>
        <taxon>Neoptera</taxon>
        <taxon>Endopterygota</taxon>
        <taxon>Hymenoptera</taxon>
        <taxon>Apocrita</taxon>
        <taxon>Proctotrupomorpha</taxon>
        <taxon>Chalcidoidea</taxon>
        <taxon>Aphelinidae</taxon>
        <taxon>Aphelininae</taxon>
        <taxon>Eretmocerus</taxon>
    </lineage>
</organism>
<evidence type="ECO:0000313" key="2">
    <source>
        <dbReference type="Proteomes" id="UP001239111"/>
    </source>
</evidence>
<sequence length="698" mass="80752">MGIPGLTSYINNNSNVLLLNYQLHNCYLVVDGNSLVSQLYSWNKCDYCFSGGYAQYLFYVSEFFDNLLKCRVSPIVILDGGMEDRKMITIYSRLKEKIASAANSTPSNQQQILPILAKEIFKLVAQEKKIQLIQTPFEADDHVAAVARILNCPVLSYDSDFFIYDVDYIPFNTMSSNISIGNFGQNHIQCKIFRSDHWREFFPMMNKKSLPLIAVLLGNDYIDPIIFQNFFETLRIPSELKQKLSHNRLHLKIEAILYWLQKYSIEHAVGLILKKISAKKRQPVLKIIEMIVNGYVNSPSTLENIIEFLPQEIVELKQKMAVKSYTFKDINLDAIHEPETLSRGETYLGPDKNFKSSLSANESNMILPVTEITCIEIIPDWFKHKYSIAQYPANFMDMIHRQLVVVRERMEDVSHPTTINICLKIIKVIFMILSNGTTNCNHLKYVTRGKNLDVATCELECAHWDFPFEAPTLQELKHLEFSKKKAILFTTLGVLEQELIRFPPPWRLYVACIKFWLCEADRIFVTKCHLYALVFSLLAHVVKRFNHFKSYLPATRTAFHSNARNENRQPYYGISMDMTVKDALENLNEADCSMAGSYFQSRNSINHRNFNITVIHAFTLFQSCVRSSMDLNALLDYPCYVNIDLAEFFSGFLINNLYHEFRLQRDLNEYVKNIFKNSLSVLQLFVTVLTNIQAMVKL</sequence>
<dbReference type="Proteomes" id="UP001239111">
    <property type="component" value="Chromosome 2"/>
</dbReference>